<dbReference type="KEGG" id="pmj:P9211_05831"/>
<evidence type="ECO:0000313" key="7">
    <source>
        <dbReference type="EMBL" id="ABX08514.1"/>
    </source>
</evidence>
<dbReference type="InterPro" id="IPR007115">
    <property type="entry name" value="6-PTP_synth/QueD"/>
</dbReference>
<dbReference type="AlphaFoldDB" id="A9BEK4"/>
<dbReference type="UniPathway" id="UPA00391"/>
<evidence type="ECO:0000256" key="5">
    <source>
        <dbReference type="ARBA" id="ARBA00031449"/>
    </source>
</evidence>
<dbReference type="RefSeq" id="WP_012195136.1">
    <property type="nucleotide sequence ID" value="NC_009976.1"/>
</dbReference>
<evidence type="ECO:0000256" key="3">
    <source>
        <dbReference type="ARBA" id="ARBA00012982"/>
    </source>
</evidence>
<keyword evidence="8" id="KW-1185">Reference proteome</keyword>
<protein>
    <recommendedName>
        <fullName evidence="4">6-carboxy-5,6,7,8-tetrahydropterin synthase</fullName>
        <ecNumber evidence="3">4.1.2.50</ecNumber>
    </recommendedName>
    <alternativeName>
        <fullName evidence="5">Queuosine biosynthesis protein QueD</fullName>
    </alternativeName>
</protein>
<comment type="catalytic activity">
    <reaction evidence="6">
        <text>7,8-dihydroneopterin 3'-triphosphate + H2O = 6-carboxy-5,6,7,8-tetrahydropterin + triphosphate + acetaldehyde + 2 H(+)</text>
        <dbReference type="Rhea" id="RHEA:27966"/>
        <dbReference type="ChEBI" id="CHEBI:15343"/>
        <dbReference type="ChEBI" id="CHEBI:15377"/>
        <dbReference type="ChEBI" id="CHEBI:15378"/>
        <dbReference type="ChEBI" id="CHEBI:18036"/>
        <dbReference type="ChEBI" id="CHEBI:58462"/>
        <dbReference type="ChEBI" id="CHEBI:61032"/>
        <dbReference type="EC" id="4.1.2.50"/>
    </reaction>
</comment>
<evidence type="ECO:0000256" key="4">
    <source>
        <dbReference type="ARBA" id="ARBA00018141"/>
    </source>
</evidence>
<reference evidence="7 8" key="1">
    <citation type="journal article" date="2007" name="PLoS Genet.">
        <title>Patterns and implications of gene gain and loss in the evolution of Prochlorococcus.</title>
        <authorList>
            <person name="Kettler G.C."/>
            <person name="Martiny A.C."/>
            <person name="Huang K."/>
            <person name="Zucker J."/>
            <person name="Coleman M.L."/>
            <person name="Rodrigue S."/>
            <person name="Chen F."/>
            <person name="Lapidus A."/>
            <person name="Ferriera S."/>
            <person name="Johnson J."/>
            <person name="Steglich C."/>
            <person name="Church G.M."/>
            <person name="Richardson P."/>
            <person name="Chisholm S.W."/>
        </authorList>
    </citation>
    <scope>NUCLEOTIDE SEQUENCE [LARGE SCALE GENOMIC DNA]</scope>
    <source>
        <strain evidence="8">MIT 9211</strain>
    </source>
</reference>
<dbReference type="GO" id="GO:0070497">
    <property type="term" value="F:6-carboxytetrahydropterin synthase activity"/>
    <property type="evidence" value="ECO:0007669"/>
    <property type="project" value="UniProtKB-EC"/>
</dbReference>
<dbReference type="Pfam" id="PF01242">
    <property type="entry name" value="PTPS"/>
    <property type="match status" value="1"/>
</dbReference>
<dbReference type="InterPro" id="IPR038418">
    <property type="entry name" value="6-PTP_synth/QueD_sf"/>
</dbReference>
<gene>
    <name evidence="7" type="ordered locus">P9211_05831</name>
</gene>
<accession>A9BEK4</accession>
<dbReference type="EC" id="4.1.2.50" evidence="3"/>
<organism evidence="7 8">
    <name type="scientific">Prochlorococcus marinus (strain MIT 9211)</name>
    <dbReference type="NCBI Taxonomy" id="93059"/>
    <lineage>
        <taxon>Bacteria</taxon>
        <taxon>Bacillati</taxon>
        <taxon>Cyanobacteriota</taxon>
        <taxon>Cyanophyceae</taxon>
        <taxon>Synechococcales</taxon>
        <taxon>Prochlorococcaceae</taxon>
        <taxon>Prochlorococcus</taxon>
    </lineage>
</organism>
<comment type="similarity">
    <text evidence="2">Belongs to the PTPS family. QueD subfamily.</text>
</comment>
<evidence type="ECO:0000256" key="1">
    <source>
        <dbReference type="ARBA" id="ARBA00005061"/>
    </source>
</evidence>
<name>A9BEK4_PROM4</name>
<evidence type="ECO:0000256" key="6">
    <source>
        <dbReference type="ARBA" id="ARBA00048807"/>
    </source>
</evidence>
<dbReference type="HOGENOM" id="CLU_111016_4_0_3"/>
<evidence type="ECO:0000313" key="8">
    <source>
        <dbReference type="Proteomes" id="UP000000788"/>
    </source>
</evidence>
<dbReference type="STRING" id="93059.P9211_05831"/>
<evidence type="ECO:0000256" key="2">
    <source>
        <dbReference type="ARBA" id="ARBA00008900"/>
    </source>
</evidence>
<sequence>MSNQVSNFSCSKHFEGFPCCHRQWKHPGHCRFVHGYSRSFTFWFSAKSLDAHGFVVDFSSLQLLEKKLKQQFDHTFLVNTDDPLLSVWEDLSSQEALDLRVMENVGMEYTSKLIWEWANSILLDKDGGRTCCSRAQAIENHSNSGFFDAIPEWFRFD</sequence>
<dbReference type="SUPFAM" id="SSF55620">
    <property type="entry name" value="Tetrahydrobiopterin biosynthesis enzymes-like"/>
    <property type="match status" value="1"/>
</dbReference>
<proteinExistence type="inferred from homology"/>
<dbReference type="Gene3D" id="3.30.479.10">
    <property type="entry name" value="6-pyruvoyl tetrahydropterin synthase/QueD"/>
    <property type="match status" value="1"/>
</dbReference>
<comment type="pathway">
    <text evidence="1">Purine metabolism; 7-cyano-7-deazaguanine biosynthesis.</text>
</comment>
<dbReference type="EMBL" id="CP000878">
    <property type="protein sequence ID" value="ABX08514.1"/>
    <property type="molecule type" value="Genomic_DNA"/>
</dbReference>
<dbReference type="Proteomes" id="UP000000788">
    <property type="component" value="Chromosome"/>
</dbReference>
<dbReference type="OrthoDB" id="9804698at2"/>
<dbReference type="eggNOG" id="COG0720">
    <property type="taxonomic scope" value="Bacteria"/>
</dbReference>